<dbReference type="AlphaFoldDB" id="A0A9D1AHS8"/>
<dbReference type="InterPro" id="IPR013785">
    <property type="entry name" value="Aldolase_TIM"/>
</dbReference>
<dbReference type="EMBL" id="DVHB01000062">
    <property type="protein sequence ID" value="HIR39414.1"/>
    <property type="molecule type" value="Genomic_DNA"/>
</dbReference>
<dbReference type="EC" id="6.4.1.1" evidence="2"/>
<reference evidence="2" key="1">
    <citation type="submission" date="2020-10" db="EMBL/GenBank/DDBJ databases">
        <authorList>
            <person name="Gilroy R."/>
        </authorList>
    </citation>
    <scope>NUCLEOTIDE SEQUENCE</scope>
    <source>
        <strain evidence="2">ChiW25-3613</strain>
    </source>
</reference>
<evidence type="ECO:0000259" key="1">
    <source>
        <dbReference type="PROSITE" id="PS50991"/>
    </source>
</evidence>
<dbReference type="InterPro" id="IPR003379">
    <property type="entry name" value="Carboxylase_cons_dom"/>
</dbReference>
<name>A0A9D1AHS8_9FIRM</name>
<keyword evidence="2" id="KW-0436">Ligase</keyword>
<dbReference type="NCBIfam" id="NF006761">
    <property type="entry name" value="PRK09282.1"/>
    <property type="match status" value="1"/>
</dbReference>
<dbReference type="PROSITE" id="PS50991">
    <property type="entry name" value="PYR_CT"/>
    <property type="match status" value="1"/>
</dbReference>
<organism evidence="2 3">
    <name type="scientific">Candidatus Coproplasma stercoripullorum</name>
    <dbReference type="NCBI Taxonomy" id="2840751"/>
    <lineage>
        <taxon>Bacteria</taxon>
        <taxon>Bacillati</taxon>
        <taxon>Bacillota</taxon>
        <taxon>Clostridia</taxon>
        <taxon>Eubacteriales</taxon>
        <taxon>Candidatus Coproplasma</taxon>
    </lineage>
</organism>
<dbReference type="GO" id="GO:0004736">
    <property type="term" value="F:pyruvate carboxylase activity"/>
    <property type="evidence" value="ECO:0007669"/>
    <property type="project" value="UniProtKB-EC"/>
</dbReference>
<proteinExistence type="predicted"/>
<dbReference type="CDD" id="cd07937">
    <property type="entry name" value="DRE_TIM_PC_TC_5S"/>
    <property type="match status" value="1"/>
</dbReference>
<dbReference type="InterPro" id="IPR000891">
    <property type="entry name" value="PYR_CT"/>
</dbReference>
<dbReference type="InterPro" id="IPR055268">
    <property type="entry name" value="PCB-like"/>
</dbReference>
<protein>
    <submittedName>
        <fullName evidence="2">Pyruvate carboxylase subunit B</fullName>
        <ecNumber evidence="2">6.4.1.1</ecNumber>
    </submittedName>
</protein>
<accession>A0A9D1AHS8</accession>
<comment type="caution">
    <text evidence="2">The sequence shown here is derived from an EMBL/GenBank/DDBJ whole genome shotgun (WGS) entry which is preliminary data.</text>
</comment>
<evidence type="ECO:0000313" key="2">
    <source>
        <dbReference type="EMBL" id="HIR39414.1"/>
    </source>
</evidence>
<dbReference type="Proteomes" id="UP000824179">
    <property type="component" value="Unassembled WGS sequence"/>
</dbReference>
<dbReference type="Pfam" id="PF00682">
    <property type="entry name" value="HMGL-like"/>
    <property type="match status" value="1"/>
</dbReference>
<dbReference type="GO" id="GO:0005737">
    <property type="term" value="C:cytoplasm"/>
    <property type="evidence" value="ECO:0007669"/>
    <property type="project" value="TreeGrafter"/>
</dbReference>
<keyword evidence="2" id="KW-0670">Pyruvate</keyword>
<dbReference type="Pfam" id="PF02436">
    <property type="entry name" value="PYC_OADA"/>
    <property type="match status" value="1"/>
</dbReference>
<evidence type="ECO:0000313" key="3">
    <source>
        <dbReference type="Proteomes" id="UP000824179"/>
    </source>
</evidence>
<dbReference type="PANTHER" id="PTHR43778">
    <property type="entry name" value="PYRUVATE CARBOXYLASE"/>
    <property type="match status" value="1"/>
</dbReference>
<dbReference type="PANTHER" id="PTHR43778:SF2">
    <property type="entry name" value="PYRUVATE CARBOXYLASE, MITOCHONDRIAL"/>
    <property type="match status" value="1"/>
</dbReference>
<gene>
    <name evidence="2" type="ORF">IAB90_03430</name>
</gene>
<dbReference type="SUPFAM" id="SSF51569">
    <property type="entry name" value="Aldolase"/>
    <property type="match status" value="1"/>
</dbReference>
<dbReference type="SUPFAM" id="SSF89000">
    <property type="entry name" value="post-HMGL domain-like"/>
    <property type="match status" value="1"/>
</dbReference>
<dbReference type="Gene3D" id="3.20.20.70">
    <property type="entry name" value="Aldolase class I"/>
    <property type="match status" value="1"/>
</dbReference>
<reference evidence="2" key="2">
    <citation type="journal article" date="2021" name="PeerJ">
        <title>Extensive microbial diversity within the chicken gut microbiome revealed by metagenomics and culture.</title>
        <authorList>
            <person name="Gilroy R."/>
            <person name="Ravi A."/>
            <person name="Getino M."/>
            <person name="Pursley I."/>
            <person name="Horton D.L."/>
            <person name="Alikhan N.F."/>
            <person name="Baker D."/>
            <person name="Gharbi K."/>
            <person name="Hall N."/>
            <person name="Watson M."/>
            <person name="Adriaenssens E.M."/>
            <person name="Foster-Nyarko E."/>
            <person name="Jarju S."/>
            <person name="Secka A."/>
            <person name="Antonio M."/>
            <person name="Oren A."/>
            <person name="Chaudhuri R.R."/>
            <person name="La Ragione R."/>
            <person name="Hildebrand F."/>
            <person name="Pallen M.J."/>
        </authorList>
    </citation>
    <scope>NUCLEOTIDE SEQUENCE</scope>
    <source>
        <strain evidence="2">ChiW25-3613</strain>
    </source>
</reference>
<dbReference type="GO" id="GO:0006094">
    <property type="term" value="P:gluconeogenesis"/>
    <property type="evidence" value="ECO:0007669"/>
    <property type="project" value="TreeGrafter"/>
</dbReference>
<feature type="domain" description="Pyruvate carboxyltransferase" evidence="1">
    <location>
        <begin position="11"/>
        <end position="276"/>
    </location>
</feature>
<sequence length="479" mass="53225">MSDKTKVTHKVMITDTILRDAHQSLAATRMRWDEIEPVLSQLDEIGYYSLEAWGGATFDTCLRFLCEDPWDRLKNLKKYLKKTPIQMLLRGQNLLGYRHYADDVVEKFIEKAIENGVGVIRVFDALNDVRNLETSMKAIKKYGAGRCVCEAAISYTTSPVHTTEYFVKLAKTLEDMGADNICIKDMANLLLPFTAYEVVKEIKEELRPETKVHVHTHNTTGTGDMINLMAIQAGADIVDCALSPLGNGTSNPATEPLVATLKGTPYDTGIDINKLLPIVNHFNKVAARLEKDGFLSARVRKVDINTLLYQVPGGMLSNLISQLKAAGKEDKLMECLSEVPVVRKDCGYPPLVTPSSQIVGTQAVWNVLAGRYKTLTAQYKDLILGKYGKVPGEVSPEVLKLCTAHGEEAITCRPADLLSGELQRLTEEVKSSGYYQKEEDVLSYALFPEVATSFFKWRKARETGVDDDMAKNSDGVYPV</sequence>